<reference evidence="4" key="1">
    <citation type="submission" date="2016-10" db="EMBL/GenBank/DDBJ databases">
        <authorList>
            <person name="Varghese N."/>
            <person name="Submissions S."/>
        </authorList>
    </citation>
    <scope>NUCLEOTIDE SEQUENCE [LARGE SCALE GENOMIC DNA]</scope>
    <source>
        <strain evidence="4">CGMCC 1.10369</strain>
    </source>
</reference>
<keyword evidence="2" id="KW-0472">Membrane</keyword>
<accession>A0A1H0BD66</accession>
<keyword evidence="2" id="KW-0812">Transmembrane</keyword>
<dbReference type="OrthoDB" id="2967741at2"/>
<proteinExistence type="predicted"/>
<feature type="region of interest" description="Disordered" evidence="1">
    <location>
        <begin position="30"/>
        <end position="137"/>
    </location>
</feature>
<dbReference type="Proteomes" id="UP000198778">
    <property type="component" value="Unassembled WGS sequence"/>
</dbReference>
<evidence type="ECO:0000313" key="3">
    <source>
        <dbReference type="EMBL" id="SDN43531.1"/>
    </source>
</evidence>
<evidence type="ECO:0000313" key="4">
    <source>
        <dbReference type="Proteomes" id="UP000198778"/>
    </source>
</evidence>
<feature type="compositionally biased region" description="Basic and acidic residues" evidence="1">
    <location>
        <begin position="54"/>
        <end position="87"/>
    </location>
</feature>
<dbReference type="STRING" id="745820.SAMN04488053_101845"/>
<keyword evidence="2" id="KW-1133">Transmembrane helix</keyword>
<keyword evidence="4" id="KW-1185">Reference proteome</keyword>
<sequence>MENLISLLLDSPLLLFFILAAIFSFIQSRSGSSDQEAEGRTNQPQTYEQGEEVSSERRQQKEFDWKDILFEGEREAKQEEAPQKSEEPANNQTEMQKHYEKVRKRQREAEKSSAKVENSPITRGDITKTDNSPVDIDFSNMSKQDIVKGIVWSEVLGKPKARQSRR</sequence>
<protein>
    <submittedName>
        <fullName evidence="3">Uncharacterized protein</fullName>
    </submittedName>
</protein>
<evidence type="ECO:0000256" key="1">
    <source>
        <dbReference type="SAM" id="MobiDB-lite"/>
    </source>
</evidence>
<evidence type="ECO:0000256" key="2">
    <source>
        <dbReference type="SAM" id="Phobius"/>
    </source>
</evidence>
<organism evidence="3 4">
    <name type="scientific">Alkalicoccus daliensis</name>
    <dbReference type="NCBI Taxonomy" id="745820"/>
    <lineage>
        <taxon>Bacteria</taxon>
        <taxon>Bacillati</taxon>
        <taxon>Bacillota</taxon>
        <taxon>Bacilli</taxon>
        <taxon>Bacillales</taxon>
        <taxon>Bacillaceae</taxon>
        <taxon>Alkalicoccus</taxon>
    </lineage>
</organism>
<name>A0A1H0BD66_9BACI</name>
<dbReference type="EMBL" id="FNIL01000001">
    <property type="protein sequence ID" value="SDN43531.1"/>
    <property type="molecule type" value="Genomic_DNA"/>
</dbReference>
<feature type="transmembrane region" description="Helical" evidence="2">
    <location>
        <begin position="7"/>
        <end position="26"/>
    </location>
</feature>
<dbReference type="RefSeq" id="WP_090840845.1">
    <property type="nucleotide sequence ID" value="NZ_FNIL01000001.1"/>
</dbReference>
<gene>
    <name evidence="3" type="ORF">SAMN04488053_101845</name>
</gene>
<feature type="compositionally biased region" description="Polar residues" evidence="1">
    <location>
        <begin position="30"/>
        <end position="48"/>
    </location>
</feature>
<dbReference type="AlphaFoldDB" id="A0A1H0BD66"/>